<evidence type="ECO:0000313" key="2">
    <source>
        <dbReference type="Proteomes" id="UP000427071"/>
    </source>
</evidence>
<protein>
    <submittedName>
        <fullName evidence="1">Uncharacterized protein</fullName>
    </submittedName>
</protein>
<dbReference type="KEGG" id="ckw:CKALI_07000"/>
<sequence length="167" mass="19201">MSRRLCSPFLCTYWDYLSCEEASLDRAFQFPCTALQISWCPGSCRRRHIYPSTRFEDSKFDNDRLLVRVESLHSYFVPYLSQLVELGRVEIPQFSNRAMRISISGYQNENSVPVLMVAQNAAWPCTVMDSSLFTAYSPASYAGLSTGYRRVTASFPSSCRRKARRFP</sequence>
<proteinExistence type="predicted"/>
<name>A0A6B8VAU9_9CORY</name>
<accession>A0A6B8VAU9</accession>
<dbReference type="AlphaFoldDB" id="A0A6B8VAU9"/>
<dbReference type="EMBL" id="CP046452">
    <property type="protein sequence ID" value="QGU02262.1"/>
    <property type="molecule type" value="Genomic_DNA"/>
</dbReference>
<gene>
    <name evidence="1" type="ORF">CKALI_07000</name>
</gene>
<organism evidence="1 2">
    <name type="scientific">Corynebacterium kalinowskii</name>
    <dbReference type="NCBI Taxonomy" id="2675216"/>
    <lineage>
        <taxon>Bacteria</taxon>
        <taxon>Bacillati</taxon>
        <taxon>Actinomycetota</taxon>
        <taxon>Actinomycetes</taxon>
        <taxon>Mycobacteriales</taxon>
        <taxon>Corynebacteriaceae</taxon>
        <taxon>Corynebacterium</taxon>
    </lineage>
</organism>
<keyword evidence="2" id="KW-1185">Reference proteome</keyword>
<evidence type="ECO:0000313" key="1">
    <source>
        <dbReference type="EMBL" id="QGU02262.1"/>
    </source>
</evidence>
<dbReference type="Proteomes" id="UP000427071">
    <property type="component" value="Chromosome"/>
</dbReference>
<reference evidence="2" key="1">
    <citation type="submission" date="2019-11" db="EMBL/GenBank/DDBJ databases">
        <title>Complete genome sequence of Corynebacterium kalinowskii 1959, a novel Corynebacterium species isolated from soil of a small paddock in Vilsendorf, Germany.</title>
        <authorList>
            <person name="Schaffert L."/>
            <person name="Ruwe M."/>
            <person name="Milse J."/>
            <person name="Hanuschka K."/>
            <person name="Ortseifen V."/>
            <person name="Droste J."/>
            <person name="Brandt D."/>
            <person name="Schlueter L."/>
            <person name="Kutter Y."/>
            <person name="Vinke S."/>
            <person name="Viehoefer P."/>
            <person name="Jacob L."/>
            <person name="Luebke N.-C."/>
            <person name="Schulte-Berndt E."/>
            <person name="Hain C."/>
            <person name="Linder M."/>
            <person name="Schmidt P."/>
            <person name="Wollenschlaeger L."/>
            <person name="Luttermann T."/>
            <person name="Thieme E."/>
            <person name="Hassa J."/>
            <person name="Haak M."/>
            <person name="Wittchen M."/>
            <person name="Mentz A."/>
            <person name="Persicke M."/>
            <person name="Busche T."/>
            <person name="Ruckert C."/>
        </authorList>
    </citation>
    <scope>NUCLEOTIDE SEQUENCE [LARGE SCALE GENOMIC DNA]</scope>
    <source>
        <strain evidence="2">1959</strain>
    </source>
</reference>